<dbReference type="NCBIfam" id="TIGR01549">
    <property type="entry name" value="HAD-SF-IA-v1"/>
    <property type="match status" value="1"/>
</dbReference>
<dbReference type="SFLD" id="SFLDS00003">
    <property type="entry name" value="Haloacid_Dehalogenase"/>
    <property type="match status" value="1"/>
</dbReference>
<proteinExistence type="predicted"/>
<dbReference type="PRINTS" id="PR00413">
    <property type="entry name" value="HADHALOGNASE"/>
</dbReference>
<dbReference type="InterPro" id="IPR006439">
    <property type="entry name" value="HAD-SF_hydro_IA"/>
</dbReference>
<keyword evidence="5" id="KW-1185">Reference proteome</keyword>
<dbReference type="Proteomes" id="UP001430172">
    <property type="component" value="Unassembled WGS sequence"/>
</dbReference>
<dbReference type="Gene3D" id="3.40.50.1000">
    <property type="entry name" value="HAD superfamily/HAD-like"/>
    <property type="match status" value="1"/>
</dbReference>
<dbReference type="EMBL" id="JAFDVD010000008">
    <property type="protein sequence ID" value="MBM6400489.1"/>
    <property type="molecule type" value="Genomic_DNA"/>
</dbReference>
<dbReference type="SFLD" id="SFLDG01129">
    <property type="entry name" value="C1.5:_HAD__Beta-PGM__Phosphata"/>
    <property type="match status" value="1"/>
</dbReference>
<evidence type="ECO:0000313" key="4">
    <source>
        <dbReference type="EMBL" id="MBM6400489.1"/>
    </source>
</evidence>
<keyword evidence="3" id="KW-0460">Magnesium</keyword>
<dbReference type="PANTHER" id="PTHR46470:SF4">
    <property type="entry name" value="5-AMINO-6-(5-PHOSPHO-D-RIBITYLAMINO)URACIL PHOSPHATASE YIGB"/>
    <property type="match status" value="1"/>
</dbReference>
<evidence type="ECO:0000256" key="3">
    <source>
        <dbReference type="ARBA" id="ARBA00022842"/>
    </source>
</evidence>
<gene>
    <name evidence="4" type="ORF">JQN70_08850</name>
</gene>
<keyword evidence="2 4" id="KW-0378">Hydrolase</keyword>
<organism evidence="4 5">
    <name type="scientific">Phycicoccus sonneratiae</name>
    <dbReference type="NCBI Taxonomy" id="2807628"/>
    <lineage>
        <taxon>Bacteria</taxon>
        <taxon>Bacillati</taxon>
        <taxon>Actinomycetota</taxon>
        <taxon>Actinomycetes</taxon>
        <taxon>Micrococcales</taxon>
        <taxon>Intrasporangiaceae</taxon>
        <taxon>Phycicoccus</taxon>
    </lineage>
</organism>
<dbReference type="InterPro" id="IPR051400">
    <property type="entry name" value="HAD-like_hydrolase"/>
</dbReference>
<comment type="cofactor">
    <cofactor evidence="1">
        <name>Mg(2+)</name>
        <dbReference type="ChEBI" id="CHEBI:18420"/>
    </cofactor>
</comment>
<sequence length="257" mass="27429">MTGDGLGVEAVLLDADDTLYDTRSAMHAAGAAAASALWPDADPERLAQAGVRFRDDPEGHFAAYTRGEIEFDEMRRARLAELAAWLDRPADGDWWDEFEDRYEPAFLAAMTAFDDVRPAVAALRAAGLAVGVLTNSSGEYTRAKLAAARLDDLFDVVCSRDTLGFGKPDARAFHEACRRLGSEPALTLYVGDEVATDPLGAADAGLAAAWLVRDGVPDERSGRLVEARKIPVIASLAEVPGLVAPDAARFGPGERGR</sequence>
<accession>A0ABS2CKS9</accession>
<dbReference type="InterPro" id="IPR023214">
    <property type="entry name" value="HAD_sf"/>
</dbReference>
<protein>
    <submittedName>
        <fullName evidence="4">HAD family hydrolase</fullName>
    </submittedName>
</protein>
<comment type="caution">
    <text evidence="4">The sequence shown here is derived from an EMBL/GenBank/DDBJ whole genome shotgun (WGS) entry which is preliminary data.</text>
</comment>
<dbReference type="InterPro" id="IPR036412">
    <property type="entry name" value="HAD-like_sf"/>
</dbReference>
<name>A0ABS2CKS9_9MICO</name>
<reference evidence="4" key="1">
    <citation type="submission" date="2021-02" db="EMBL/GenBank/DDBJ databases">
        <title>Phycicoccus sp. MQZ13P-5T, whole genome shotgun sequence.</title>
        <authorList>
            <person name="Tuo L."/>
        </authorList>
    </citation>
    <scope>NUCLEOTIDE SEQUENCE</scope>
    <source>
        <strain evidence="4">MQZ13P-5</strain>
    </source>
</reference>
<dbReference type="PANTHER" id="PTHR46470">
    <property type="entry name" value="N-ACYLNEURAMINATE-9-PHOSPHATASE"/>
    <property type="match status" value="1"/>
</dbReference>
<evidence type="ECO:0000256" key="1">
    <source>
        <dbReference type="ARBA" id="ARBA00001946"/>
    </source>
</evidence>
<dbReference type="RefSeq" id="WP_204130944.1">
    <property type="nucleotide sequence ID" value="NZ_JAFDVD010000008.1"/>
</dbReference>
<dbReference type="Gene3D" id="1.20.120.1600">
    <property type="match status" value="1"/>
</dbReference>
<dbReference type="SUPFAM" id="SSF56784">
    <property type="entry name" value="HAD-like"/>
    <property type="match status" value="1"/>
</dbReference>
<dbReference type="Pfam" id="PF00702">
    <property type="entry name" value="Hydrolase"/>
    <property type="match status" value="1"/>
</dbReference>
<evidence type="ECO:0000256" key="2">
    <source>
        <dbReference type="ARBA" id="ARBA00022801"/>
    </source>
</evidence>
<dbReference type="GO" id="GO:0016787">
    <property type="term" value="F:hydrolase activity"/>
    <property type="evidence" value="ECO:0007669"/>
    <property type="project" value="UniProtKB-KW"/>
</dbReference>
<evidence type="ECO:0000313" key="5">
    <source>
        <dbReference type="Proteomes" id="UP001430172"/>
    </source>
</evidence>